<sequence length="403" mass="43728">MHQPPPHAQRLTSLDDLTRLMAQVAVLRRTAVAALLAGRPLPTEVTAHLAHSLEELRKAAGRDHIAELTRGDDVSLRLDLAEEIRQLENDGVYLEDGREALVKRLGKHRSGLRDAIRRGLKTIAGETVKALVCDCDALFRAPDQRVRTAVQPAWNAVAACRFAMARSRKPLLWSEAPLTGPGIVDRAVVPPQTFAYAGSLGRQWQDAEGNQGQAPLSPEKTALLDAINERLASLMADPAWLAFTYVGAGLQFRRGETSITRQDHANSIDEDASLALLEHVHDVIDAVDPERQHFRVDDDGHDITVTPTAAKRDLWNDFSPAEGLRHLDAALGLNLAHGPHLVCCAGPQGVALLAAMAEWSTDLRAILVTDRDDLATRATAICPRTTVVRHPDTVAAILSAAAP</sequence>
<dbReference type="InterPro" id="IPR041064">
    <property type="entry name" value="T6PP_helical"/>
</dbReference>
<protein>
    <submittedName>
        <fullName evidence="3">Uncharacterized protein</fullName>
    </submittedName>
</protein>
<dbReference type="InterPro" id="IPR049063">
    <property type="entry name" value="T6PP_C"/>
</dbReference>
<keyword evidence="4" id="KW-1185">Reference proteome</keyword>
<dbReference type="RefSeq" id="WP_160959198.1">
    <property type="nucleotide sequence ID" value="NZ_WVUD01000005.1"/>
</dbReference>
<dbReference type="Gene3D" id="3.40.50.1000">
    <property type="entry name" value="HAD superfamily/HAD-like"/>
    <property type="match status" value="2"/>
</dbReference>
<feature type="domain" description="Trehalose-6-phosphate phosphatase helical bundle" evidence="1">
    <location>
        <begin position="13"/>
        <end position="100"/>
    </location>
</feature>
<dbReference type="Pfam" id="PF21141">
    <property type="entry name" value="T6PP_C"/>
    <property type="match status" value="1"/>
</dbReference>
<dbReference type="InterPro" id="IPR023214">
    <property type="entry name" value="HAD_sf"/>
</dbReference>
<comment type="caution">
    <text evidence="3">The sequence shown here is derived from an EMBL/GenBank/DDBJ whole genome shotgun (WGS) entry which is preliminary data.</text>
</comment>
<dbReference type="AlphaFoldDB" id="A0A7C9MHA6"/>
<dbReference type="EMBL" id="WVUD01000005">
    <property type="protein sequence ID" value="MYL82488.1"/>
    <property type="molecule type" value="Genomic_DNA"/>
</dbReference>
<evidence type="ECO:0000313" key="4">
    <source>
        <dbReference type="Proteomes" id="UP000482487"/>
    </source>
</evidence>
<dbReference type="OrthoDB" id="5469328at2"/>
<proteinExistence type="predicted"/>
<feature type="domain" description="Trehalose-6-phosphate phosphatase C-terminal" evidence="2">
    <location>
        <begin position="144"/>
        <end position="392"/>
    </location>
</feature>
<gene>
    <name evidence="3" type="ORF">GTA51_04965</name>
</gene>
<dbReference type="Proteomes" id="UP000482487">
    <property type="component" value="Unassembled WGS sequence"/>
</dbReference>
<accession>A0A7C9MHA6</accession>
<organism evidence="3 4">
    <name type="scientific">Solidesulfovibrio aerotolerans</name>
    <dbReference type="NCBI Taxonomy" id="295255"/>
    <lineage>
        <taxon>Bacteria</taxon>
        <taxon>Pseudomonadati</taxon>
        <taxon>Thermodesulfobacteriota</taxon>
        <taxon>Desulfovibrionia</taxon>
        <taxon>Desulfovibrionales</taxon>
        <taxon>Desulfovibrionaceae</taxon>
        <taxon>Solidesulfovibrio</taxon>
    </lineage>
</organism>
<dbReference type="Pfam" id="PF18572">
    <property type="entry name" value="T6PP_N"/>
    <property type="match status" value="1"/>
</dbReference>
<name>A0A7C9MHA6_9BACT</name>
<reference evidence="3 4" key="1">
    <citation type="submission" date="2020-01" db="EMBL/GenBank/DDBJ databases">
        <title>Genome sequence of Desulfovibrio aerotolerans DSM 16695(T).</title>
        <authorList>
            <person name="Karnachuk O."/>
            <person name="Avakyan M."/>
            <person name="Mardanov A."/>
            <person name="Kadnikov V."/>
            <person name="Ravin N."/>
        </authorList>
    </citation>
    <scope>NUCLEOTIDE SEQUENCE [LARGE SCALE GENOMIC DNA]</scope>
    <source>
        <strain evidence="3 4">DSM 16695</strain>
    </source>
</reference>
<evidence type="ECO:0000259" key="1">
    <source>
        <dbReference type="Pfam" id="PF18572"/>
    </source>
</evidence>
<dbReference type="Gene3D" id="1.20.58.1800">
    <property type="match status" value="1"/>
</dbReference>
<evidence type="ECO:0000313" key="3">
    <source>
        <dbReference type="EMBL" id="MYL82488.1"/>
    </source>
</evidence>
<evidence type="ECO:0000259" key="2">
    <source>
        <dbReference type="Pfam" id="PF21141"/>
    </source>
</evidence>